<dbReference type="EMBL" id="BMEX01000031">
    <property type="protein sequence ID" value="GGA58423.1"/>
    <property type="molecule type" value="Genomic_DNA"/>
</dbReference>
<feature type="transmembrane region" description="Helical" evidence="1">
    <location>
        <begin position="37"/>
        <end position="55"/>
    </location>
</feature>
<name>A0ABQ1H4D7_9BACL</name>
<keyword evidence="1" id="KW-1133">Transmembrane helix</keyword>
<sequence length="57" mass="6495">MSKFWSYIVVVSLAYSAIYVVVTNLMKLKISLMYEHLFVVTMLIVVIDGVVKAIINK</sequence>
<proteinExistence type="predicted"/>
<dbReference type="Proteomes" id="UP000617979">
    <property type="component" value="Unassembled WGS sequence"/>
</dbReference>
<organism evidence="2 3">
    <name type="scientific">Kroppenstedtia guangzhouensis</name>
    <dbReference type="NCBI Taxonomy" id="1274356"/>
    <lineage>
        <taxon>Bacteria</taxon>
        <taxon>Bacillati</taxon>
        <taxon>Bacillota</taxon>
        <taxon>Bacilli</taxon>
        <taxon>Bacillales</taxon>
        <taxon>Thermoactinomycetaceae</taxon>
        <taxon>Kroppenstedtia</taxon>
    </lineage>
</organism>
<reference evidence="3" key="1">
    <citation type="journal article" date="2019" name="Int. J. Syst. Evol. Microbiol.">
        <title>The Global Catalogue of Microorganisms (GCM) 10K type strain sequencing project: providing services to taxonomists for standard genome sequencing and annotation.</title>
        <authorList>
            <consortium name="The Broad Institute Genomics Platform"/>
            <consortium name="The Broad Institute Genome Sequencing Center for Infectious Disease"/>
            <person name="Wu L."/>
            <person name="Ma J."/>
        </authorList>
    </citation>
    <scope>NUCLEOTIDE SEQUENCE [LARGE SCALE GENOMIC DNA]</scope>
    <source>
        <strain evidence="3">CGMCC 1.12404</strain>
    </source>
</reference>
<evidence type="ECO:0000256" key="1">
    <source>
        <dbReference type="SAM" id="Phobius"/>
    </source>
</evidence>
<protein>
    <submittedName>
        <fullName evidence="2">Uncharacterized protein</fullName>
    </submittedName>
</protein>
<feature type="transmembrane region" description="Helical" evidence="1">
    <location>
        <begin position="6"/>
        <end position="25"/>
    </location>
</feature>
<keyword evidence="3" id="KW-1185">Reference proteome</keyword>
<comment type="caution">
    <text evidence="2">The sequence shown here is derived from an EMBL/GenBank/DDBJ whole genome shotgun (WGS) entry which is preliminary data.</text>
</comment>
<keyword evidence="1" id="KW-0812">Transmembrane</keyword>
<accession>A0ABQ1H4D7</accession>
<evidence type="ECO:0000313" key="3">
    <source>
        <dbReference type="Proteomes" id="UP000617979"/>
    </source>
</evidence>
<gene>
    <name evidence="2" type="ORF">GCM10007416_34550</name>
</gene>
<keyword evidence="1" id="KW-0472">Membrane</keyword>
<evidence type="ECO:0000313" key="2">
    <source>
        <dbReference type="EMBL" id="GGA58423.1"/>
    </source>
</evidence>